<name>A0AC34R4N9_9BILA</name>
<sequence>MSSGDNKENVSVRTPKQKARSESASNRTGSSILPSNIRTFLRIRGGCNSGDEVATMDVVKNGKGKEAFRFRGSQFEFDKIFVTNVSQTEVYKSVVGDAVGRCLQGYNYCILAYGQTGSGKTHSISGNDSNPGILPQFCEDLFRGIEEREASEQVYVSISFFEVYNEKVFDLLAKERCSLRVRGGDDVQIIGLKEIGVANLKEMSEWRRIGLQHRATAATLINELSSRSHAIFRITIRREFVQKKRITVSHCHLVDLAGSEKITVSHCHLVDLAGSEKLHPTNVRHQIETLNINKSLLALQQVVEIRASGTAFVNYRDSVLTRVLRSSFAGNCITAILATISPLEKFSNETLSTLRFVTRAARIEQTPVANEDKETEEISQLKAENAAFKKELQELQSLLESMKNVAVEDCPKAPCIVWLHDDASLNMWKGLENGLKVEDFLENKVLEVNQENDRWMVKSIFEKEVFLNGKELEYGKLYQIKHGDGIVIEGQVFMAVYLEANANLKNFRTYSDVKFQYVTERFEIEKQKLRQEALDDLKKEDSEVKIQMQQELEQLRSELEDLRKREKNAVGNKRKSLTQQREEAERVYQDINEMHRNVELQVNQAIQKYSTKPEPATETAEEKEKLLQKKARVEMLNLMLEKANKSAAFIFRVQNINDEQKVRLFNKKYKLYSDINDDDFNNMYETFADAYQSAMSKDEIIGVVERHIYSGTMIWKNVRGPNSHSSSLFQIAVMNSVQDTAWKRKSTVADVQKTLKSRKSVLMQHVGAQNEKAEGIDTELFSYLSLYIIEYKADLSIPEAENEIARFFDMILEAKEHFHVFSNAETFVNASTIQKKAFSWTQLHRSIMVVEKMKAGAAFLSSTRCSVDAGIDYLYTSIYERSQCIRNAMDAWVNCCREGVSSAEHINLIETELASIVETFGRIGFILDVRLLPRHRDFENSFKKGVDGMIEEYCDDLEEGRKGGLSTRKRIQQIIVNIIDSLRSSVASAKGFQQDLTFDLVRQAIFIKERMRTSTDDKMVRMVSTLKSMVAEAKKYDSMVEYSKLEKYLADFSLLANAAVKPPISLL</sequence>
<protein>
    <submittedName>
        <fullName evidence="2">Kinesin motor domain-containing protein</fullName>
    </submittedName>
</protein>
<evidence type="ECO:0000313" key="1">
    <source>
        <dbReference type="Proteomes" id="UP000887576"/>
    </source>
</evidence>
<dbReference type="Proteomes" id="UP000887576">
    <property type="component" value="Unplaced"/>
</dbReference>
<reference evidence="2" key="1">
    <citation type="submission" date="2022-11" db="UniProtKB">
        <authorList>
            <consortium name="WormBaseParasite"/>
        </authorList>
    </citation>
    <scope>IDENTIFICATION</scope>
</reference>
<proteinExistence type="predicted"/>
<dbReference type="WBParaSite" id="JU765_v2.g3349.t1">
    <property type="protein sequence ID" value="JU765_v2.g3349.t1"/>
    <property type="gene ID" value="JU765_v2.g3349"/>
</dbReference>
<organism evidence="1 2">
    <name type="scientific">Panagrolaimus sp. JU765</name>
    <dbReference type="NCBI Taxonomy" id="591449"/>
    <lineage>
        <taxon>Eukaryota</taxon>
        <taxon>Metazoa</taxon>
        <taxon>Ecdysozoa</taxon>
        <taxon>Nematoda</taxon>
        <taxon>Chromadorea</taxon>
        <taxon>Rhabditida</taxon>
        <taxon>Tylenchina</taxon>
        <taxon>Panagrolaimomorpha</taxon>
        <taxon>Panagrolaimoidea</taxon>
        <taxon>Panagrolaimidae</taxon>
        <taxon>Panagrolaimus</taxon>
    </lineage>
</organism>
<evidence type="ECO:0000313" key="2">
    <source>
        <dbReference type="WBParaSite" id="JU765_v2.g3349.t1"/>
    </source>
</evidence>
<accession>A0AC34R4N9</accession>